<proteinExistence type="inferred from homology"/>
<evidence type="ECO:0000256" key="1">
    <source>
        <dbReference type="ARBA" id="ARBA00004613"/>
    </source>
</evidence>
<dbReference type="Gene3D" id="3.60.21.10">
    <property type="match status" value="1"/>
</dbReference>
<dbReference type="InParanoid" id="K3WU48"/>
<evidence type="ECO:0000256" key="2">
    <source>
        <dbReference type="ARBA" id="ARBA00008234"/>
    </source>
</evidence>
<dbReference type="GO" id="GO:0005576">
    <property type="term" value="C:extracellular region"/>
    <property type="evidence" value="ECO:0007669"/>
    <property type="project" value="UniProtKB-SubCell"/>
</dbReference>
<dbReference type="EnsemblProtists" id="PYU1_T008495">
    <property type="protein sequence ID" value="PYU1_T008495"/>
    <property type="gene ID" value="PYU1_G008479"/>
</dbReference>
<keyword evidence="5" id="KW-0325">Glycoprotein</keyword>
<keyword evidence="6" id="KW-0472">Membrane</keyword>
<evidence type="ECO:0000256" key="6">
    <source>
        <dbReference type="SAM" id="Phobius"/>
    </source>
</evidence>
<feature type="domain" description="Sphingomyelin phosphodiesterase C-terminal" evidence="9">
    <location>
        <begin position="316"/>
        <end position="431"/>
    </location>
</feature>
<keyword evidence="7" id="KW-0732">Signal</keyword>
<dbReference type="STRING" id="431595.K3WU48"/>
<evidence type="ECO:0000259" key="8">
    <source>
        <dbReference type="Pfam" id="PF00149"/>
    </source>
</evidence>
<dbReference type="AlphaFoldDB" id="K3WU48"/>
<reference evidence="11" key="1">
    <citation type="journal article" date="2010" name="Genome Biol.">
        <title>Genome sequence of the necrotrophic plant pathogen Pythium ultimum reveals original pathogenicity mechanisms and effector repertoire.</title>
        <authorList>
            <person name="Levesque C.A."/>
            <person name="Brouwer H."/>
            <person name="Cano L."/>
            <person name="Hamilton J.P."/>
            <person name="Holt C."/>
            <person name="Huitema E."/>
            <person name="Raffaele S."/>
            <person name="Robideau G.P."/>
            <person name="Thines M."/>
            <person name="Win J."/>
            <person name="Zerillo M.M."/>
            <person name="Beakes G.W."/>
            <person name="Boore J.L."/>
            <person name="Busam D."/>
            <person name="Dumas B."/>
            <person name="Ferriera S."/>
            <person name="Fuerstenberg S.I."/>
            <person name="Gachon C.M."/>
            <person name="Gaulin E."/>
            <person name="Govers F."/>
            <person name="Grenville-Briggs L."/>
            <person name="Horner N."/>
            <person name="Hostetler J."/>
            <person name="Jiang R.H."/>
            <person name="Johnson J."/>
            <person name="Krajaejun T."/>
            <person name="Lin H."/>
            <person name="Meijer H.J."/>
            <person name="Moore B."/>
            <person name="Morris P."/>
            <person name="Phuntmart V."/>
            <person name="Puiu D."/>
            <person name="Shetty J."/>
            <person name="Stajich J.E."/>
            <person name="Tripathy S."/>
            <person name="Wawra S."/>
            <person name="van West P."/>
            <person name="Whitty B.R."/>
            <person name="Coutinho P.M."/>
            <person name="Henrissat B."/>
            <person name="Martin F."/>
            <person name="Thomas P.D."/>
            <person name="Tyler B.M."/>
            <person name="De Vries R.P."/>
            <person name="Kamoun S."/>
            <person name="Yandell M."/>
            <person name="Tisserat N."/>
            <person name="Buell C.R."/>
        </authorList>
    </citation>
    <scope>NUCLEOTIDE SEQUENCE</scope>
    <source>
        <strain evidence="11">DAOM:BR144</strain>
    </source>
</reference>
<feature type="transmembrane region" description="Helical" evidence="6">
    <location>
        <begin position="458"/>
        <end position="480"/>
    </location>
</feature>
<dbReference type="Proteomes" id="UP000019132">
    <property type="component" value="Unassembled WGS sequence"/>
</dbReference>
<comment type="similarity">
    <text evidence="2">Belongs to the acid sphingomyelinase family.</text>
</comment>
<dbReference type="PANTHER" id="PTHR10340:SF57">
    <property type="entry name" value="METALLOPHOS DOMAIN-CONTAINING PROTEIN"/>
    <property type="match status" value="1"/>
</dbReference>
<dbReference type="InterPro" id="IPR029052">
    <property type="entry name" value="Metallo-depent_PP-like"/>
</dbReference>
<feature type="signal peptide" evidence="7">
    <location>
        <begin position="1"/>
        <end position="21"/>
    </location>
</feature>
<evidence type="ECO:0000259" key="9">
    <source>
        <dbReference type="Pfam" id="PF19272"/>
    </source>
</evidence>
<dbReference type="OMA" id="GNFWHIT"/>
<keyword evidence="4" id="KW-0378">Hydrolase</keyword>
<evidence type="ECO:0000313" key="11">
    <source>
        <dbReference type="Proteomes" id="UP000019132"/>
    </source>
</evidence>
<evidence type="ECO:0000256" key="7">
    <source>
        <dbReference type="SAM" id="SignalP"/>
    </source>
</evidence>
<keyword evidence="6" id="KW-0812">Transmembrane</keyword>
<keyword evidence="6" id="KW-1133">Transmembrane helix</keyword>
<evidence type="ECO:0000313" key="10">
    <source>
        <dbReference type="EnsemblProtists" id="PYU1_T008495"/>
    </source>
</evidence>
<keyword evidence="11" id="KW-1185">Reference proteome</keyword>
<sequence>MVRTGALAAAFCCAVAPFVTGATISATSAPSPSAVKKILHFSDVHLNISASLDAADSAAFRFHYGRDAPVRLLESALTYAQQVLPHPDFFLYTGDHVAHGLFSDEYIAKALETNVKMIEKFYAPHGSEMLETTAIIGNADGNPDYYMEVTNPQKNANPSIQKVSKIWSESLSQSDFEAFNRKGYLAYELDEKLLVLTLNTVPYSPSHLPNTLGVEDPFDQFAWLNATLTNLQQQGKFAYITGHIAPIVDSYGGNPQWHVPYINRYKSIVGKFPDVIKAQFFGHVHSVEFRVPSTSSDATGFELVPLFVSGSISPLFENNPSFMVWDYNASTYEVLDFTVYGTNISEVDQTLDWKPLFKASENYGLKSLSRTDLTDFYQRVEADSSLLEAYYWNMKAQSHRAPPCTTDVCHANTLCSMKWWSTKGEYLACVDGAKSVSKIVQASNKVNTSPYNLAPSDVYVAILMTVLATVVGIALVLAVLRGLRRSGVVKSPEERDREREGLFPML</sequence>
<dbReference type="eggNOG" id="KOG3770">
    <property type="taxonomic scope" value="Eukaryota"/>
</dbReference>
<evidence type="ECO:0000256" key="5">
    <source>
        <dbReference type="ARBA" id="ARBA00023180"/>
    </source>
</evidence>
<dbReference type="Pfam" id="PF19272">
    <property type="entry name" value="ASMase_C"/>
    <property type="match status" value="1"/>
</dbReference>
<dbReference type="InterPro" id="IPR004843">
    <property type="entry name" value="Calcineurin-like_PHP"/>
</dbReference>
<protein>
    <submittedName>
        <fullName evidence="10">Uncharacterized protein</fullName>
    </submittedName>
</protein>
<keyword evidence="3" id="KW-0964">Secreted</keyword>
<dbReference type="HOGENOM" id="CLU_034162_0_0_1"/>
<dbReference type="VEuPathDB" id="FungiDB:PYU1_G008479"/>
<dbReference type="InterPro" id="IPR045473">
    <property type="entry name" value="ASM_C"/>
</dbReference>
<evidence type="ECO:0000256" key="3">
    <source>
        <dbReference type="ARBA" id="ARBA00022525"/>
    </source>
</evidence>
<feature type="domain" description="Calcineurin-like phosphoesterase" evidence="8">
    <location>
        <begin position="37"/>
        <end position="286"/>
    </location>
</feature>
<reference evidence="11" key="2">
    <citation type="submission" date="2010-04" db="EMBL/GenBank/DDBJ databases">
        <authorList>
            <person name="Buell R."/>
            <person name="Hamilton J."/>
            <person name="Hostetler J."/>
        </authorList>
    </citation>
    <scope>NUCLEOTIDE SEQUENCE [LARGE SCALE GENOMIC DNA]</scope>
    <source>
        <strain evidence="11">DAOM:BR144</strain>
    </source>
</reference>
<reference evidence="10" key="3">
    <citation type="submission" date="2015-02" db="UniProtKB">
        <authorList>
            <consortium name="EnsemblProtists"/>
        </authorList>
    </citation>
    <scope>IDENTIFICATION</scope>
    <source>
        <strain evidence="10">DAOM BR144</strain>
    </source>
</reference>
<accession>K3WU48</accession>
<dbReference type="Pfam" id="PF00149">
    <property type="entry name" value="Metallophos"/>
    <property type="match status" value="1"/>
</dbReference>
<comment type="subcellular location">
    <subcellularLocation>
        <location evidence="1">Secreted</location>
    </subcellularLocation>
</comment>
<name>K3WU48_GLOUD</name>
<dbReference type="EMBL" id="GL376613">
    <property type="status" value="NOT_ANNOTATED_CDS"/>
    <property type="molecule type" value="Genomic_DNA"/>
</dbReference>
<dbReference type="PANTHER" id="PTHR10340">
    <property type="entry name" value="SPHINGOMYELIN PHOSPHODIESTERASE"/>
    <property type="match status" value="1"/>
</dbReference>
<evidence type="ECO:0000256" key="4">
    <source>
        <dbReference type="ARBA" id="ARBA00022801"/>
    </source>
</evidence>
<feature type="chain" id="PRO_5003872416" evidence="7">
    <location>
        <begin position="22"/>
        <end position="506"/>
    </location>
</feature>
<dbReference type="SUPFAM" id="SSF56300">
    <property type="entry name" value="Metallo-dependent phosphatases"/>
    <property type="match status" value="1"/>
</dbReference>
<organism evidence="10 11">
    <name type="scientific">Globisporangium ultimum (strain ATCC 200006 / CBS 805.95 / DAOM BR144)</name>
    <name type="common">Pythium ultimum</name>
    <dbReference type="NCBI Taxonomy" id="431595"/>
    <lineage>
        <taxon>Eukaryota</taxon>
        <taxon>Sar</taxon>
        <taxon>Stramenopiles</taxon>
        <taxon>Oomycota</taxon>
        <taxon>Peronosporomycetes</taxon>
        <taxon>Pythiales</taxon>
        <taxon>Pythiaceae</taxon>
        <taxon>Globisporangium</taxon>
    </lineage>
</organism>
<dbReference type="GO" id="GO:0016787">
    <property type="term" value="F:hydrolase activity"/>
    <property type="evidence" value="ECO:0007669"/>
    <property type="project" value="UniProtKB-KW"/>
</dbReference>